<feature type="domain" description="Peptidase S1" evidence="6">
    <location>
        <begin position="83"/>
        <end position="256"/>
    </location>
</feature>
<dbReference type="InterPro" id="IPR018114">
    <property type="entry name" value="TRYPSIN_HIS"/>
</dbReference>
<dbReference type="GO" id="GO:0004252">
    <property type="term" value="F:serine-type endopeptidase activity"/>
    <property type="evidence" value="ECO:0007669"/>
    <property type="project" value="InterPro"/>
</dbReference>
<evidence type="ECO:0000256" key="3">
    <source>
        <dbReference type="ARBA" id="ARBA00022825"/>
    </source>
</evidence>
<keyword evidence="5" id="KW-1015">Disulfide bond</keyword>
<evidence type="ECO:0000256" key="4">
    <source>
        <dbReference type="ARBA" id="ARBA00023145"/>
    </source>
</evidence>
<keyword evidence="4" id="KW-0865">Zymogen</keyword>
<gene>
    <name evidence="7" type="ORF">O3G_MSEX010681</name>
</gene>
<dbReference type="Proteomes" id="UP000791440">
    <property type="component" value="Unassembled WGS sequence"/>
</dbReference>
<dbReference type="InterPro" id="IPR050430">
    <property type="entry name" value="Peptidase_S1"/>
</dbReference>
<evidence type="ECO:0000256" key="5">
    <source>
        <dbReference type="ARBA" id="ARBA00023157"/>
    </source>
</evidence>
<protein>
    <recommendedName>
        <fullName evidence="6">Peptidase S1 domain-containing protein</fullName>
    </recommendedName>
</protein>
<dbReference type="CDD" id="cd00190">
    <property type="entry name" value="Tryp_SPc"/>
    <property type="match status" value="1"/>
</dbReference>
<reference evidence="7" key="1">
    <citation type="journal article" date="2016" name="Insect Biochem. Mol. Biol.">
        <title>Multifaceted biological insights from a draft genome sequence of the tobacco hornworm moth, Manduca sexta.</title>
        <authorList>
            <person name="Kanost M.R."/>
            <person name="Arrese E.L."/>
            <person name="Cao X."/>
            <person name="Chen Y.R."/>
            <person name="Chellapilla S."/>
            <person name="Goldsmith M.R."/>
            <person name="Grosse-Wilde E."/>
            <person name="Heckel D.G."/>
            <person name="Herndon N."/>
            <person name="Jiang H."/>
            <person name="Papanicolaou A."/>
            <person name="Qu J."/>
            <person name="Soulages J.L."/>
            <person name="Vogel H."/>
            <person name="Walters J."/>
            <person name="Waterhouse R.M."/>
            <person name="Ahn S.J."/>
            <person name="Almeida F.C."/>
            <person name="An C."/>
            <person name="Aqrawi P."/>
            <person name="Bretschneider A."/>
            <person name="Bryant W.B."/>
            <person name="Bucks S."/>
            <person name="Chao H."/>
            <person name="Chevignon G."/>
            <person name="Christen J.M."/>
            <person name="Clarke D.F."/>
            <person name="Dittmer N.T."/>
            <person name="Ferguson L.C.F."/>
            <person name="Garavelou S."/>
            <person name="Gordon K.H.J."/>
            <person name="Gunaratna R.T."/>
            <person name="Han Y."/>
            <person name="Hauser F."/>
            <person name="He Y."/>
            <person name="Heidel-Fischer H."/>
            <person name="Hirsh A."/>
            <person name="Hu Y."/>
            <person name="Jiang H."/>
            <person name="Kalra D."/>
            <person name="Klinner C."/>
            <person name="Konig C."/>
            <person name="Kovar C."/>
            <person name="Kroll A.R."/>
            <person name="Kuwar S.S."/>
            <person name="Lee S.L."/>
            <person name="Lehman R."/>
            <person name="Li K."/>
            <person name="Li Z."/>
            <person name="Liang H."/>
            <person name="Lovelace S."/>
            <person name="Lu Z."/>
            <person name="Mansfield J.H."/>
            <person name="McCulloch K.J."/>
            <person name="Mathew T."/>
            <person name="Morton B."/>
            <person name="Muzny D.M."/>
            <person name="Neunemann D."/>
            <person name="Ongeri F."/>
            <person name="Pauchet Y."/>
            <person name="Pu L.L."/>
            <person name="Pyrousis I."/>
            <person name="Rao X.J."/>
            <person name="Redding A."/>
            <person name="Roesel C."/>
            <person name="Sanchez-Gracia A."/>
            <person name="Schaack S."/>
            <person name="Shukla A."/>
            <person name="Tetreau G."/>
            <person name="Wang Y."/>
            <person name="Xiong G.H."/>
            <person name="Traut W."/>
            <person name="Walsh T.K."/>
            <person name="Worley K.C."/>
            <person name="Wu D."/>
            <person name="Wu W."/>
            <person name="Wu Y.Q."/>
            <person name="Zhang X."/>
            <person name="Zou Z."/>
            <person name="Zucker H."/>
            <person name="Briscoe A.D."/>
            <person name="Burmester T."/>
            <person name="Clem R.J."/>
            <person name="Feyereisen R."/>
            <person name="Grimmelikhuijzen C.J.P."/>
            <person name="Hamodrakas S.J."/>
            <person name="Hansson B.S."/>
            <person name="Huguet E."/>
            <person name="Jermiin L.S."/>
            <person name="Lan Q."/>
            <person name="Lehman H.K."/>
            <person name="Lorenzen M."/>
            <person name="Merzendorfer H."/>
            <person name="Michalopoulos I."/>
            <person name="Morton D.B."/>
            <person name="Muthukrishnan S."/>
            <person name="Oakeshott J.G."/>
            <person name="Palmer W."/>
            <person name="Park Y."/>
            <person name="Passarelli A.L."/>
            <person name="Rozas J."/>
            <person name="Schwartz L.M."/>
            <person name="Smith W."/>
            <person name="Southgate A."/>
            <person name="Vilcinskas A."/>
            <person name="Vogt R."/>
            <person name="Wang P."/>
            <person name="Werren J."/>
            <person name="Yu X.Q."/>
            <person name="Zhou J.J."/>
            <person name="Brown S.J."/>
            <person name="Scherer S.E."/>
            <person name="Richards S."/>
            <person name="Blissard G.W."/>
        </authorList>
    </citation>
    <scope>NUCLEOTIDE SEQUENCE</scope>
</reference>
<sequence length="318" mass="36848">MTAEQKGKNILISKWKDHFHIKYYNSSEIYKGILTPECVTKYYRLFVTRRIPPRNYQYFHEAMSPLEYRQADNLTDTELQFRIVGGRQVHIRDVPYQVLYGLYCGGTLIAPDWVLTAAHCKEKDQFILAGSTHRSLAKPYAICAHFTHPRWNSTKQHYHDFDYQLLLLEKAVPVTINSRPIAIGVIESIQPGAIVSVSGWGYTRYKERMMQDVVRRVYLPIMAREVCQALPLPNYNEITPRMFCAGLPNGTKDSCQVTFTFKDFYMVLINLGRRASMEAEVCRIHKIYIQWKIEVKKQLGGCVRTAIRLPNNLFPLGS</sequence>
<dbReference type="AlphaFoldDB" id="A0A921ZHJ6"/>
<keyword evidence="3" id="KW-0720">Serine protease</keyword>
<dbReference type="GO" id="GO:0006508">
    <property type="term" value="P:proteolysis"/>
    <property type="evidence" value="ECO:0007669"/>
    <property type="project" value="UniProtKB-KW"/>
</dbReference>
<accession>A0A921ZHJ6</accession>
<organism evidence="7 8">
    <name type="scientific">Manduca sexta</name>
    <name type="common">Tobacco hawkmoth</name>
    <name type="synonym">Tobacco hornworm</name>
    <dbReference type="NCBI Taxonomy" id="7130"/>
    <lineage>
        <taxon>Eukaryota</taxon>
        <taxon>Metazoa</taxon>
        <taxon>Ecdysozoa</taxon>
        <taxon>Arthropoda</taxon>
        <taxon>Hexapoda</taxon>
        <taxon>Insecta</taxon>
        <taxon>Pterygota</taxon>
        <taxon>Neoptera</taxon>
        <taxon>Endopterygota</taxon>
        <taxon>Lepidoptera</taxon>
        <taxon>Glossata</taxon>
        <taxon>Ditrysia</taxon>
        <taxon>Bombycoidea</taxon>
        <taxon>Sphingidae</taxon>
        <taxon>Sphinginae</taxon>
        <taxon>Sphingini</taxon>
        <taxon>Manduca</taxon>
    </lineage>
</organism>
<keyword evidence="8" id="KW-1185">Reference proteome</keyword>
<evidence type="ECO:0000256" key="1">
    <source>
        <dbReference type="ARBA" id="ARBA00022670"/>
    </source>
</evidence>
<dbReference type="PANTHER" id="PTHR24276:SF97">
    <property type="entry name" value="GH13245P2-RELATED"/>
    <property type="match status" value="1"/>
</dbReference>
<proteinExistence type="predicted"/>
<dbReference type="EMBL" id="JH668572">
    <property type="protein sequence ID" value="KAG6458112.1"/>
    <property type="molecule type" value="Genomic_DNA"/>
</dbReference>
<dbReference type="PROSITE" id="PS50240">
    <property type="entry name" value="TRYPSIN_DOM"/>
    <property type="match status" value="1"/>
</dbReference>
<comment type="caution">
    <text evidence="7">The sequence shown here is derived from an EMBL/GenBank/DDBJ whole genome shotgun (WGS) entry which is preliminary data.</text>
</comment>
<evidence type="ECO:0000313" key="7">
    <source>
        <dbReference type="EMBL" id="KAG6458112.1"/>
    </source>
</evidence>
<name>A0A921ZHJ6_MANSE</name>
<evidence type="ECO:0000256" key="2">
    <source>
        <dbReference type="ARBA" id="ARBA00022801"/>
    </source>
</evidence>
<reference evidence="7" key="2">
    <citation type="submission" date="2020-12" db="EMBL/GenBank/DDBJ databases">
        <authorList>
            <person name="Kanost M."/>
        </authorList>
    </citation>
    <scope>NUCLEOTIDE SEQUENCE</scope>
</reference>
<dbReference type="Pfam" id="PF00089">
    <property type="entry name" value="Trypsin"/>
    <property type="match status" value="1"/>
</dbReference>
<dbReference type="PROSITE" id="PS00134">
    <property type="entry name" value="TRYPSIN_HIS"/>
    <property type="match status" value="1"/>
</dbReference>
<keyword evidence="1" id="KW-0645">Protease</keyword>
<dbReference type="InterPro" id="IPR001254">
    <property type="entry name" value="Trypsin_dom"/>
</dbReference>
<evidence type="ECO:0000313" key="8">
    <source>
        <dbReference type="Proteomes" id="UP000791440"/>
    </source>
</evidence>
<evidence type="ECO:0000259" key="6">
    <source>
        <dbReference type="PROSITE" id="PS50240"/>
    </source>
</evidence>
<keyword evidence="2" id="KW-0378">Hydrolase</keyword>
<dbReference type="PANTHER" id="PTHR24276">
    <property type="entry name" value="POLYSERASE-RELATED"/>
    <property type="match status" value="1"/>
</dbReference>
<dbReference type="SMART" id="SM00020">
    <property type="entry name" value="Tryp_SPc"/>
    <property type="match status" value="1"/>
</dbReference>